<evidence type="ECO:0000313" key="3">
    <source>
        <dbReference type="EMBL" id="TWU03481.1"/>
    </source>
</evidence>
<organism evidence="3 4">
    <name type="scientific">Neorhodopirellula pilleata</name>
    <dbReference type="NCBI Taxonomy" id="2714738"/>
    <lineage>
        <taxon>Bacteria</taxon>
        <taxon>Pseudomonadati</taxon>
        <taxon>Planctomycetota</taxon>
        <taxon>Planctomycetia</taxon>
        <taxon>Pirellulales</taxon>
        <taxon>Pirellulaceae</taxon>
        <taxon>Neorhodopirellula</taxon>
    </lineage>
</organism>
<dbReference type="Proteomes" id="UP000316213">
    <property type="component" value="Unassembled WGS sequence"/>
</dbReference>
<gene>
    <name evidence="3" type="ORF">Pla100_04080</name>
</gene>
<dbReference type="RefSeq" id="WP_146575989.1">
    <property type="nucleotide sequence ID" value="NZ_SJPM01000001.1"/>
</dbReference>
<comment type="caution">
    <text evidence="3">The sequence shown here is derived from an EMBL/GenBank/DDBJ whole genome shotgun (WGS) entry which is preliminary data.</text>
</comment>
<name>A0A5C6AVL5_9BACT</name>
<protein>
    <submittedName>
        <fullName evidence="3">Uncharacterized protein</fullName>
    </submittedName>
</protein>
<dbReference type="AlphaFoldDB" id="A0A5C6AVL5"/>
<proteinExistence type="predicted"/>
<sequence precursor="true">MKIHSCASLFALVAIAAAVSLPGMIQAQETPKAEPGNTEPAKAEPVKAEPTRAKPLSPANPTVRPLSVTVGLVSADEIEGTLTDTTQLQMQTSFGTASIPLSEVAGIRFASANDATTTVVMLNGDSITGATDVKLITVETEWGTASINGPSITSIMLVPGLKWNPQSGLNGNRWSLSDEKEETPPAPKPSATPAPAPRSTPVPSNQAFPSQGSFNSSGQFFPGN</sequence>
<reference evidence="3 4" key="1">
    <citation type="submission" date="2019-02" db="EMBL/GenBank/DDBJ databases">
        <title>Deep-cultivation of Planctomycetes and their phenomic and genomic characterization uncovers novel biology.</title>
        <authorList>
            <person name="Wiegand S."/>
            <person name="Jogler M."/>
            <person name="Boedeker C."/>
            <person name="Pinto D."/>
            <person name="Vollmers J."/>
            <person name="Rivas-Marin E."/>
            <person name="Kohn T."/>
            <person name="Peeters S.H."/>
            <person name="Heuer A."/>
            <person name="Rast P."/>
            <person name="Oberbeckmann S."/>
            <person name="Bunk B."/>
            <person name="Jeske O."/>
            <person name="Meyerdierks A."/>
            <person name="Storesund J.E."/>
            <person name="Kallscheuer N."/>
            <person name="Luecker S."/>
            <person name="Lage O.M."/>
            <person name="Pohl T."/>
            <person name="Merkel B.J."/>
            <person name="Hornburger P."/>
            <person name="Mueller R.-W."/>
            <person name="Bruemmer F."/>
            <person name="Labrenz M."/>
            <person name="Spormann A.M."/>
            <person name="Op Den Camp H."/>
            <person name="Overmann J."/>
            <person name="Amann R."/>
            <person name="Jetten M.S.M."/>
            <person name="Mascher T."/>
            <person name="Medema M.H."/>
            <person name="Devos D.P."/>
            <person name="Kaster A.-K."/>
            <person name="Ovreas L."/>
            <person name="Rohde M."/>
            <person name="Galperin M.Y."/>
            <person name="Jogler C."/>
        </authorList>
    </citation>
    <scope>NUCLEOTIDE SEQUENCE [LARGE SCALE GENOMIC DNA]</scope>
    <source>
        <strain evidence="3 4">Pla100</strain>
    </source>
</reference>
<feature type="signal peptide" evidence="2">
    <location>
        <begin position="1"/>
        <end position="27"/>
    </location>
</feature>
<keyword evidence="2" id="KW-0732">Signal</keyword>
<feature type="compositionally biased region" description="Basic and acidic residues" evidence="1">
    <location>
        <begin position="41"/>
        <end position="52"/>
    </location>
</feature>
<evidence type="ECO:0000313" key="4">
    <source>
        <dbReference type="Proteomes" id="UP000316213"/>
    </source>
</evidence>
<feature type="compositionally biased region" description="Pro residues" evidence="1">
    <location>
        <begin position="184"/>
        <end position="200"/>
    </location>
</feature>
<evidence type="ECO:0000256" key="1">
    <source>
        <dbReference type="SAM" id="MobiDB-lite"/>
    </source>
</evidence>
<keyword evidence="4" id="KW-1185">Reference proteome</keyword>
<feature type="region of interest" description="Disordered" evidence="1">
    <location>
        <begin position="29"/>
        <end position="61"/>
    </location>
</feature>
<dbReference type="OrthoDB" id="283183at2"/>
<feature type="chain" id="PRO_5022715365" evidence="2">
    <location>
        <begin position="28"/>
        <end position="224"/>
    </location>
</feature>
<feature type="compositionally biased region" description="Low complexity" evidence="1">
    <location>
        <begin position="201"/>
        <end position="224"/>
    </location>
</feature>
<dbReference type="EMBL" id="SJPM01000001">
    <property type="protein sequence ID" value="TWU03481.1"/>
    <property type="molecule type" value="Genomic_DNA"/>
</dbReference>
<feature type="region of interest" description="Disordered" evidence="1">
    <location>
        <begin position="169"/>
        <end position="224"/>
    </location>
</feature>
<accession>A0A5C6AVL5</accession>
<evidence type="ECO:0000256" key="2">
    <source>
        <dbReference type="SAM" id="SignalP"/>
    </source>
</evidence>